<feature type="compositionally biased region" description="Basic and acidic residues" evidence="1">
    <location>
        <begin position="57"/>
        <end position="68"/>
    </location>
</feature>
<evidence type="ECO:0000256" key="1">
    <source>
        <dbReference type="SAM" id="MobiDB-lite"/>
    </source>
</evidence>
<dbReference type="Proteomes" id="UP000199662">
    <property type="component" value="Unassembled WGS sequence"/>
</dbReference>
<feature type="compositionally biased region" description="Polar residues" evidence="1">
    <location>
        <begin position="32"/>
        <end position="41"/>
    </location>
</feature>
<organism evidence="3 4">
    <name type="scientific">Propionispira arboris</name>
    <dbReference type="NCBI Taxonomy" id="84035"/>
    <lineage>
        <taxon>Bacteria</taxon>
        <taxon>Bacillati</taxon>
        <taxon>Bacillota</taxon>
        <taxon>Negativicutes</taxon>
        <taxon>Selenomonadales</taxon>
        <taxon>Selenomonadaceae</taxon>
        <taxon>Propionispira</taxon>
    </lineage>
</organism>
<feature type="region of interest" description="Disordered" evidence="1">
    <location>
        <begin position="32"/>
        <end position="83"/>
    </location>
</feature>
<name>A0A1H6Y052_9FIRM</name>
<dbReference type="RefSeq" id="WP_019554446.1">
    <property type="nucleotide sequence ID" value="NZ_FNZK01000006.1"/>
</dbReference>
<sequence length="83" mass="9349">MNHFAKKITLLTLISVIQLGFAVGFTEASPLHTNNDSSAQVQFYEGPGDPGPGNPNELRHEPPRHEPQRPPQPPKSHHHWWDL</sequence>
<evidence type="ECO:0000313" key="3">
    <source>
        <dbReference type="EMBL" id="SEJ34669.1"/>
    </source>
</evidence>
<evidence type="ECO:0000256" key="2">
    <source>
        <dbReference type="SAM" id="SignalP"/>
    </source>
</evidence>
<feature type="chain" id="PRO_5039256873" evidence="2">
    <location>
        <begin position="23"/>
        <end position="83"/>
    </location>
</feature>
<accession>A0A1H6Y052</accession>
<gene>
    <name evidence="3" type="ORF">SAMN05660742_10650</name>
</gene>
<keyword evidence="4" id="KW-1185">Reference proteome</keyword>
<proteinExistence type="predicted"/>
<dbReference type="AlphaFoldDB" id="A0A1H6Y052"/>
<dbReference type="EMBL" id="FNZK01000006">
    <property type="protein sequence ID" value="SEJ34669.1"/>
    <property type="molecule type" value="Genomic_DNA"/>
</dbReference>
<protein>
    <submittedName>
        <fullName evidence="3">Uncharacterized protein</fullName>
    </submittedName>
</protein>
<feature type="signal peptide" evidence="2">
    <location>
        <begin position="1"/>
        <end position="22"/>
    </location>
</feature>
<dbReference type="STRING" id="84035.SAMN05660742_10650"/>
<reference evidence="3 4" key="1">
    <citation type="submission" date="2016-10" db="EMBL/GenBank/DDBJ databases">
        <authorList>
            <person name="de Groot N.N."/>
        </authorList>
    </citation>
    <scope>NUCLEOTIDE SEQUENCE [LARGE SCALE GENOMIC DNA]</scope>
    <source>
        <strain evidence="3 4">DSM 2179</strain>
    </source>
</reference>
<keyword evidence="2" id="KW-0732">Signal</keyword>
<evidence type="ECO:0000313" key="4">
    <source>
        <dbReference type="Proteomes" id="UP000199662"/>
    </source>
</evidence>